<evidence type="ECO:0000256" key="1">
    <source>
        <dbReference type="ARBA" id="ARBA00022491"/>
    </source>
</evidence>
<keyword evidence="3" id="KW-0238">DNA-binding</keyword>
<keyword evidence="2" id="KW-0805">Transcription regulation</keyword>
<keyword evidence="7" id="KW-1185">Reference proteome</keyword>
<name>A0A5C4JX35_9HYPH</name>
<dbReference type="InterPro" id="IPR010982">
    <property type="entry name" value="Lambda_DNA-bd_dom_sf"/>
</dbReference>
<dbReference type="OrthoDB" id="8433438at2"/>
<dbReference type="SMART" id="SM00354">
    <property type="entry name" value="HTH_LACI"/>
    <property type="match status" value="1"/>
</dbReference>
<evidence type="ECO:0000259" key="5">
    <source>
        <dbReference type="PROSITE" id="PS50932"/>
    </source>
</evidence>
<dbReference type="PROSITE" id="PS50932">
    <property type="entry name" value="HTH_LACI_2"/>
    <property type="match status" value="1"/>
</dbReference>
<evidence type="ECO:0000256" key="3">
    <source>
        <dbReference type="ARBA" id="ARBA00023125"/>
    </source>
</evidence>
<accession>A0A5C4JX35</accession>
<dbReference type="InterPro" id="IPR025997">
    <property type="entry name" value="SBP_2_dom"/>
</dbReference>
<dbReference type="GO" id="GO:0000976">
    <property type="term" value="F:transcription cis-regulatory region binding"/>
    <property type="evidence" value="ECO:0007669"/>
    <property type="project" value="TreeGrafter"/>
</dbReference>
<dbReference type="Gene3D" id="1.10.260.40">
    <property type="entry name" value="lambda repressor-like DNA-binding domains"/>
    <property type="match status" value="1"/>
</dbReference>
<dbReference type="Pfam" id="PF13407">
    <property type="entry name" value="Peripla_BP_4"/>
    <property type="match status" value="1"/>
</dbReference>
<dbReference type="InterPro" id="IPR028082">
    <property type="entry name" value="Peripla_BP_I"/>
</dbReference>
<dbReference type="SUPFAM" id="SSF53822">
    <property type="entry name" value="Periplasmic binding protein-like I"/>
    <property type="match status" value="1"/>
</dbReference>
<feature type="domain" description="HTH lacI-type" evidence="5">
    <location>
        <begin position="18"/>
        <end position="75"/>
    </location>
</feature>
<dbReference type="GO" id="GO:0003700">
    <property type="term" value="F:DNA-binding transcription factor activity"/>
    <property type="evidence" value="ECO:0007669"/>
    <property type="project" value="TreeGrafter"/>
</dbReference>
<reference evidence="6 7" key="1">
    <citation type="submission" date="2019-06" db="EMBL/GenBank/DDBJ databases">
        <title>Martelella lutilitoris sp. nov., isolated from a tidal mudflat.</title>
        <authorList>
            <person name="Kim Y.-J."/>
        </authorList>
    </citation>
    <scope>NUCLEOTIDE SEQUENCE [LARGE SCALE GENOMIC DNA]</scope>
    <source>
        <strain evidence="6 7">GH2-6</strain>
    </source>
</reference>
<proteinExistence type="predicted"/>
<dbReference type="PANTHER" id="PTHR30146:SF45">
    <property type="entry name" value="CATABOLITE REPRESSOR_ACTIVATOR"/>
    <property type="match status" value="1"/>
</dbReference>
<organism evidence="6 7">
    <name type="scientific">Martelella lutilitoris</name>
    <dbReference type="NCBI Taxonomy" id="2583532"/>
    <lineage>
        <taxon>Bacteria</taxon>
        <taxon>Pseudomonadati</taxon>
        <taxon>Pseudomonadota</taxon>
        <taxon>Alphaproteobacteria</taxon>
        <taxon>Hyphomicrobiales</taxon>
        <taxon>Aurantimonadaceae</taxon>
        <taxon>Martelella</taxon>
    </lineage>
</organism>
<gene>
    <name evidence="6" type="ORF">FF124_04360</name>
</gene>
<dbReference type="InterPro" id="IPR000843">
    <property type="entry name" value="HTH_LacI"/>
</dbReference>
<keyword evidence="4" id="KW-0804">Transcription</keyword>
<dbReference type="Gene3D" id="3.40.50.2300">
    <property type="match status" value="2"/>
</dbReference>
<evidence type="ECO:0000313" key="6">
    <source>
        <dbReference type="EMBL" id="TNB49229.1"/>
    </source>
</evidence>
<dbReference type="AlphaFoldDB" id="A0A5C4JX35"/>
<sequence length="348" mass="37279">MLAADGAGTQHERQVMAKTISEIAEETGYSRTTITMVLSGRASEYRISARTQKIIQDYVAEHGYTINQTARNLKTRRSHTVGFVAPQIANPFFARFMASLEACCRAEGLVLITTSSGEDPALEARALQSLMERGVDGLVLAPCAPRPAAATRKRGRRTPMVLVDRHYPGDSVEAITSDHRENARLLTEAVMASGAERMAFFCGHPDNPAIVERIAGFREAAGDGENARVLTADDDSAAAGETMMQVLLADGGELPTALVCSSLLVLEGALQCLKQARSVVPPEMIIATFDYDGFLELLPNTVIVIRQDEAGLARAAFRSIAAQIGGRPAAEGTRTIVDAELVHLNATA</sequence>
<evidence type="ECO:0000256" key="4">
    <source>
        <dbReference type="ARBA" id="ARBA00023163"/>
    </source>
</evidence>
<comment type="caution">
    <text evidence="6">The sequence shown here is derived from an EMBL/GenBank/DDBJ whole genome shotgun (WGS) entry which is preliminary data.</text>
</comment>
<protein>
    <submittedName>
        <fullName evidence="6">LacI family transcriptional regulator</fullName>
    </submittedName>
</protein>
<dbReference type="PANTHER" id="PTHR30146">
    <property type="entry name" value="LACI-RELATED TRANSCRIPTIONAL REPRESSOR"/>
    <property type="match status" value="1"/>
</dbReference>
<evidence type="ECO:0000313" key="7">
    <source>
        <dbReference type="Proteomes" id="UP000307874"/>
    </source>
</evidence>
<evidence type="ECO:0000256" key="2">
    <source>
        <dbReference type="ARBA" id="ARBA00023015"/>
    </source>
</evidence>
<dbReference type="Proteomes" id="UP000307874">
    <property type="component" value="Unassembled WGS sequence"/>
</dbReference>
<dbReference type="SUPFAM" id="SSF47413">
    <property type="entry name" value="lambda repressor-like DNA-binding domains"/>
    <property type="match status" value="1"/>
</dbReference>
<dbReference type="EMBL" id="VCLB01000002">
    <property type="protein sequence ID" value="TNB49229.1"/>
    <property type="molecule type" value="Genomic_DNA"/>
</dbReference>
<keyword evidence="1" id="KW-0678">Repressor</keyword>